<protein>
    <recommendedName>
        <fullName evidence="4">Transmembrane protein</fullName>
    </recommendedName>
</protein>
<evidence type="ECO:0000313" key="2">
    <source>
        <dbReference type="EMBL" id="TNV74655.1"/>
    </source>
</evidence>
<accession>A0A8J8NHM3</accession>
<dbReference type="GO" id="GO:0008270">
    <property type="term" value="F:zinc ion binding"/>
    <property type="evidence" value="ECO:0007669"/>
    <property type="project" value="TreeGrafter"/>
</dbReference>
<dbReference type="OrthoDB" id="291289at2759"/>
<evidence type="ECO:0008006" key="4">
    <source>
        <dbReference type="Google" id="ProtNLM"/>
    </source>
</evidence>
<feature type="transmembrane region" description="Helical" evidence="1">
    <location>
        <begin position="58"/>
        <end position="76"/>
    </location>
</feature>
<keyword evidence="3" id="KW-1185">Reference proteome</keyword>
<dbReference type="PANTHER" id="PTHR12621:SF7">
    <property type="entry name" value="CYSTEINE AND HISTIDINE-RICH DOMAIN-CONTAINING PROTEIN 1"/>
    <property type="match status" value="1"/>
</dbReference>
<proteinExistence type="predicted"/>
<dbReference type="Proteomes" id="UP000785679">
    <property type="component" value="Unassembled WGS sequence"/>
</dbReference>
<keyword evidence="1" id="KW-1133">Transmembrane helix</keyword>
<evidence type="ECO:0000313" key="3">
    <source>
        <dbReference type="Proteomes" id="UP000785679"/>
    </source>
</evidence>
<dbReference type="PANTHER" id="PTHR12621">
    <property type="entry name" value="CYSTEINE AND HISTIDINE-RICH DOMAIN CHORD -CONTAINING PROTEIN"/>
    <property type="match status" value="1"/>
</dbReference>
<dbReference type="AlphaFoldDB" id="A0A8J8NHM3"/>
<evidence type="ECO:0000256" key="1">
    <source>
        <dbReference type="SAM" id="Phobius"/>
    </source>
</evidence>
<sequence>MNKMPKKQYKKSLESFFFKHQIQMQTQFLKAKNFIKNLDQFGVVFKPSITQDTEYKTVLGGILSIILYGVSLGYFIQQLVQWQQGQLLPKITISSEVISDQKYYFSNPILSIQMNQFGDNSIDPFDPQNLILMPLMVPIVNGIFIEPTLPNITKNGEFTTVYFQNFTLSISSQKSTENPELGLSIVLVDCVQGFLTSGLSCANTTLKQQFFNQTVNQVFFSTYINEFNAQQESLNTFASSISLALDNTTYTMLRILQNCRKQQLMMEYFLKIHIKESSFLMYKLQVNNQIANSFLAQQMPLFISLIAINQMAQNPFNIYNIQKLMKFQLIQDPSYLQFSSHQLLLS</sequence>
<organism evidence="2 3">
    <name type="scientific">Halteria grandinella</name>
    <dbReference type="NCBI Taxonomy" id="5974"/>
    <lineage>
        <taxon>Eukaryota</taxon>
        <taxon>Sar</taxon>
        <taxon>Alveolata</taxon>
        <taxon>Ciliophora</taxon>
        <taxon>Intramacronucleata</taxon>
        <taxon>Spirotrichea</taxon>
        <taxon>Stichotrichia</taxon>
        <taxon>Sporadotrichida</taxon>
        <taxon>Halteriidae</taxon>
        <taxon>Halteria</taxon>
    </lineage>
</organism>
<reference evidence="2" key="1">
    <citation type="submission" date="2019-06" db="EMBL/GenBank/DDBJ databases">
        <authorList>
            <person name="Zheng W."/>
        </authorList>
    </citation>
    <scope>NUCLEOTIDE SEQUENCE</scope>
    <source>
        <strain evidence="2">QDHG01</strain>
    </source>
</reference>
<keyword evidence="1" id="KW-0812">Transmembrane</keyword>
<comment type="caution">
    <text evidence="2">The sequence shown here is derived from an EMBL/GenBank/DDBJ whole genome shotgun (WGS) entry which is preliminary data.</text>
</comment>
<dbReference type="EMBL" id="RRYP01016734">
    <property type="protein sequence ID" value="TNV74655.1"/>
    <property type="molecule type" value="Genomic_DNA"/>
</dbReference>
<name>A0A8J8NHM3_HALGN</name>
<keyword evidence="1" id="KW-0472">Membrane</keyword>
<gene>
    <name evidence="2" type="ORF">FGO68_gene17255</name>
</gene>